<feature type="region of interest" description="Disordered" evidence="1">
    <location>
        <begin position="712"/>
        <end position="736"/>
    </location>
</feature>
<dbReference type="InterPro" id="IPR039339">
    <property type="entry name" value="Tex14"/>
</dbReference>
<evidence type="ECO:0000256" key="1">
    <source>
        <dbReference type="SAM" id="MobiDB-lite"/>
    </source>
</evidence>
<feature type="compositionally biased region" description="Polar residues" evidence="1">
    <location>
        <begin position="646"/>
        <end position="659"/>
    </location>
</feature>
<organism evidence="3 4">
    <name type="scientific">Bombus impatiens</name>
    <name type="common">Bumblebee</name>
    <dbReference type="NCBI Taxonomy" id="132113"/>
    <lineage>
        <taxon>Eukaryota</taxon>
        <taxon>Metazoa</taxon>
        <taxon>Ecdysozoa</taxon>
        <taxon>Arthropoda</taxon>
        <taxon>Hexapoda</taxon>
        <taxon>Insecta</taxon>
        <taxon>Pterygota</taxon>
        <taxon>Neoptera</taxon>
        <taxon>Endopterygota</taxon>
        <taxon>Hymenoptera</taxon>
        <taxon>Apocrita</taxon>
        <taxon>Aculeata</taxon>
        <taxon>Apoidea</taxon>
        <taxon>Anthophila</taxon>
        <taxon>Apidae</taxon>
        <taxon>Bombus</taxon>
        <taxon>Pyrobombus</taxon>
    </lineage>
</organism>
<dbReference type="PROSITE" id="PS50011">
    <property type="entry name" value="PROTEIN_KINASE_DOM"/>
    <property type="match status" value="1"/>
</dbReference>
<evidence type="ECO:0000259" key="2">
    <source>
        <dbReference type="PROSITE" id="PS50011"/>
    </source>
</evidence>
<dbReference type="GO" id="GO:0045171">
    <property type="term" value="C:intercellular bridge"/>
    <property type="evidence" value="ECO:0007669"/>
    <property type="project" value="TreeGrafter"/>
</dbReference>
<dbReference type="GeneID" id="100747375"/>
<gene>
    <name evidence="4" type="primary">LOC100747375</name>
</gene>
<dbReference type="PANTHER" id="PTHR23060">
    <property type="entry name" value="TESTIS EXPRESSED GENE 14"/>
    <property type="match status" value="1"/>
</dbReference>
<reference evidence="4" key="1">
    <citation type="submission" date="2025-08" db="UniProtKB">
        <authorList>
            <consortium name="RefSeq"/>
        </authorList>
    </citation>
    <scope>IDENTIFICATION</scope>
</reference>
<dbReference type="GO" id="GO:0007140">
    <property type="term" value="P:male meiotic nuclear division"/>
    <property type="evidence" value="ECO:0007669"/>
    <property type="project" value="InterPro"/>
</dbReference>
<dbReference type="RefSeq" id="XP_033178350.1">
    <property type="nucleotide sequence ID" value="XM_033322459.1"/>
</dbReference>
<dbReference type="Proteomes" id="UP000515180">
    <property type="component" value="Unplaced"/>
</dbReference>
<dbReference type="AlphaFoldDB" id="A0A6P8L3A8"/>
<dbReference type="GO" id="GO:0043063">
    <property type="term" value="P:intercellular bridge organization"/>
    <property type="evidence" value="ECO:0007669"/>
    <property type="project" value="InterPro"/>
</dbReference>
<feature type="domain" description="Protein kinase" evidence="2">
    <location>
        <begin position="209"/>
        <end position="481"/>
    </location>
</feature>
<feature type="region of interest" description="Disordered" evidence="1">
    <location>
        <begin position="640"/>
        <end position="664"/>
    </location>
</feature>
<keyword evidence="3" id="KW-1185">Reference proteome</keyword>
<evidence type="ECO:0000313" key="4">
    <source>
        <dbReference type="RefSeq" id="XP_033178350.1"/>
    </source>
</evidence>
<dbReference type="GO" id="GO:0007094">
    <property type="term" value="P:mitotic spindle assembly checkpoint signaling"/>
    <property type="evidence" value="ECO:0007669"/>
    <property type="project" value="InterPro"/>
</dbReference>
<sequence>MIGISCWHGYPSLQSKDTQGYGKSWQDMGSGGRRVVIARLGFTENGEEADSCVVRSVRSECRYGTSTSTSASAGQFVVSCEKQANQLDSYASRSNFVFTVIFGIVVFTCHFVETNLHTVGRCATCAMGMMGMFKWLRKDTIQRDRNDWNLAQKQNGLNNESYRNALQAFIDRRRISDDVDIEAPCSPDKKRADFLSKNNNNKSDNERNLRESKSIVPGVPHVLAPEIFEIGWVAGTEDRYLELIFAEWQNTRVSLKRHSHPECKDAVKADLDVLSEIRHPNVLLLMASTFTDDHGLVSIFESIDCTLYHYMHDQGERISIQGIAKCGGRLSDALRHSHMRGYVHSAINSHCVYLASNGVVKLGGWELAMHINSPKPEREYEERLRNEIFRWQAPELFHSYEPYKQSDVYGLALLIWEMCTMHVPWSGHSKADVERQYVHWKRGVIMDLYDFPPLLNNLLDAGLQLDINKRTLDMDRMRRFLQRLETQYEHEEPIYVDQYANNNNEAENIYILPIKKSPMKNKGPKLTKSVSTKQLSRSVISPDPSLRQHSYSRKSISKQNANQKVTPDIEEINFSADDVKGNTRNDIEKNTNAFSNLQNNYKKINYPTTNEEVSNIRNEEFNVQEISQPWNNIYRKVKAPQEATESRTTSVYSSPLLQSSDDESYKDARTNLKQLKEILANKRQRFFYGSQSSHTSPNISPTSKMLIKVKSKDYEPHKPASHKTSLEPKYSKSPNQYNPTYMKSTFQQYRKIPYLHTPEGIKDAIIQPQILNSNPQTFFETSLWRKEKLICLSKMRKIHTDESPRYLAEQIDDSDTISTEATTKTQTEKSTESVSINNNVTYVIKKSSEVTKTETSLGGSDQVCENINNSTSVTSLQSEPLRVLKDALDRATKIVRSVTPNSNDSCPSPTFKYSCGDFEVTLGDNQAKKDIFENLYDLQNNSDDEEISDIEWSTTKDKLFLFDKSNVDNPMISNETQSESSNNNGVSLTNIENYSHLYDTTINRNFACESIAEVSNEFNASYIDTISEEKAESLDNKVTSIKENAKASETAQKSEIPVQESDVETKIEIKENEQKSAMKNLDFMNDTTKYRNCKTCHHSNLPRRRSLPATLNQLRIVNNSALGKLPIRRGDIDNIVIADNTTEDLYIDDEFGDELNINMVLLDDSLLLNEDFLSEISEL</sequence>
<dbReference type="GO" id="GO:0004672">
    <property type="term" value="F:protein kinase activity"/>
    <property type="evidence" value="ECO:0007669"/>
    <property type="project" value="InterPro"/>
</dbReference>
<dbReference type="InterPro" id="IPR011009">
    <property type="entry name" value="Kinase-like_dom_sf"/>
</dbReference>
<proteinExistence type="predicted"/>
<name>A0A6P8L3A8_BOMIM</name>
<feature type="region of interest" description="Disordered" evidence="1">
    <location>
        <begin position="190"/>
        <end position="211"/>
    </location>
</feature>
<feature type="compositionally biased region" description="Basic and acidic residues" evidence="1">
    <location>
        <begin position="712"/>
        <end position="730"/>
    </location>
</feature>
<accession>A0A6P8L3A8</accession>
<dbReference type="Pfam" id="PF07714">
    <property type="entry name" value="PK_Tyr_Ser-Thr"/>
    <property type="match status" value="1"/>
</dbReference>
<feature type="region of interest" description="Disordered" evidence="1">
    <location>
        <begin position="520"/>
        <end position="563"/>
    </location>
</feature>
<dbReference type="OrthoDB" id="5962695at2759"/>
<dbReference type="PANTHER" id="PTHR23060:SF3">
    <property type="entry name" value="TESTIS EXPRESSED 14, INTERCELLULAR BRIDGE FORMING FACTOR"/>
    <property type="match status" value="1"/>
</dbReference>
<dbReference type="GO" id="GO:0005524">
    <property type="term" value="F:ATP binding"/>
    <property type="evidence" value="ECO:0007669"/>
    <property type="project" value="InterPro"/>
</dbReference>
<protein>
    <submittedName>
        <fullName evidence="4">Uncharacterized protein LOC100747375 isoform X1</fullName>
    </submittedName>
</protein>
<dbReference type="SMART" id="SM00220">
    <property type="entry name" value="S_TKc"/>
    <property type="match status" value="1"/>
</dbReference>
<dbReference type="InterPro" id="IPR001245">
    <property type="entry name" value="Ser-Thr/Tyr_kinase_cat_dom"/>
</dbReference>
<feature type="compositionally biased region" description="Polar residues" evidence="1">
    <location>
        <begin position="528"/>
        <end position="539"/>
    </location>
</feature>
<dbReference type="GO" id="GO:0030496">
    <property type="term" value="C:midbody"/>
    <property type="evidence" value="ECO:0007669"/>
    <property type="project" value="TreeGrafter"/>
</dbReference>
<dbReference type="GO" id="GO:0051306">
    <property type="term" value="P:mitotic sister chromatid separation"/>
    <property type="evidence" value="ECO:0007669"/>
    <property type="project" value="InterPro"/>
</dbReference>
<dbReference type="GO" id="GO:0000776">
    <property type="term" value="C:kinetochore"/>
    <property type="evidence" value="ECO:0007669"/>
    <property type="project" value="TreeGrafter"/>
</dbReference>
<evidence type="ECO:0000313" key="3">
    <source>
        <dbReference type="Proteomes" id="UP000515180"/>
    </source>
</evidence>
<dbReference type="SUPFAM" id="SSF56112">
    <property type="entry name" value="Protein kinase-like (PK-like)"/>
    <property type="match status" value="1"/>
</dbReference>
<dbReference type="Gene3D" id="1.10.510.10">
    <property type="entry name" value="Transferase(Phosphotransferase) domain 1"/>
    <property type="match status" value="1"/>
</dbReference>
<dbReference type="InterPro" id="IPR000719">
    <property type="entry name" value="Prot_kinase_dom"/>
</dbReference>
<dbReference type="GO" id="GO:0008608">
    <property type="term" value="P:attachment of spindle microtubules to kinetochore"/>
    <property type="evidence" value="ECO:0007669"/>
    <property type="project" value="InterPro"/>
</dbReference>